<dbReference type="RefSeq" id="WP_089272474.1">
    <property type="nucleotide sequence ID" value="NZ_FZOC01000002.1"/>
</dbReference>
<keyword evidence="1" id="KW-0808">Transferase</keyword>
<dbReference type="PANTHER" id="PTHR15364">
    <property type="entry name" value="2'-DEOXYNUCLEOSIDE 5'-PHOSPHATE N-HYDROLASE 1"/>
    <property type="match status" value="1"/>
</dbReference>
<dbReference type="PANTHER" id="PTHR15364:SF0">
    <property type="entry name" value="2'-DEOXYNUCLEOSIDE 5'-PHOSPHATE N-HYDROLASE 1"/>
    <property type="match status" value="1"/>
</dbReference>
<evidence type="ECO:0000313" key="1">
    <source>
        <dbReference type="EMBL" id="SNR75580.1"/>
    </source>
</evidence>
<dbReference type="GO" id="GO:0070694">
    <property type="term" value="F:5-hydroxymethyl-dUMP N-hydrolase activity"/>
    <property type="evidence" value="ECO:0007669"/>
    <property type="project" value="TreeGrafter"/>
</dbReference>
<name>A0A238YWY4_9BACT</name>
<dbReference type="Pfam" id="PF05014">
    <property type="entry name" value="Nuc_deoxyrib_tr"/>
    <property type="match status" value="1"/>
</dbReference>
<dbReference type="EMBL" id="FZOC01000002">
    <property type="protein sequence ID" value="SNR75580.1"/>
    <property type="molecule type" value="Genomic_DNA"/>
</dbReference>
<dbReference type="GO" id="GO:0016740">
    <property type="term" value="F:transferase activity"/>
    <property type="evidence" value="ECO:0007669"/>
    <property type="project" value="UniProtKB-KW"/>
</dbReference>
<dbReference type="Gene3D" id="3.40.50.450">
    <property type="match status" value="1"/>
</dbReference>
<dbReference type="SUPFAM" id="SSF52309">
    <property type="entry name" value="N-(deoxy)ribosyltransferase-like"/>
    <property type="match status" value="1"/>
</dbReference>
<dbReference type="InterPro" id="IPR007710">
    <property type="entry name" value="Nucleoside_deoxyribTrfase"/>
</dbReference>
<sequence length="137" mass="15281">MIYLAGPLFTQAEQAWLRSVKAELMRHGHEVCWPFEMFTEGQIADWGPIAPRRIMERCREALEASRTVVAWLDGVQVDDGTAWEIGYAHARGKPVLGLRTDSRQAGDTSHSVVNAMVEATCQSISRSVSELVLALKR</sequence>
<dbReference type="AlphaFoldDB" id="A0A238YWY4"/>
<protein>
    <submittedName>
        <fullName evidence="1">Nucleoside 2-deoxyribosyltransferase</fullName>
    </submittedName>
</protein>
<dbReference type="InterPro" id="IPR051239">
    <property type="entry name" value="2'-dNMP_N-hydrolase"/>
</dbReference>
<dbReference type="OrthoDB" id="9795789at2"/>
<organism evidence="1 2">
    <name type="scientific">Humidesulfovibrio mexicanus</name>
    <dbReference type="NCBI Taxonomy" id="147047"/>
    <lineage>
        <taxon>Bacteria</taxon>
        <taxon>Pseudomonadati</taxon>
        <taxon>Thermodesulfobacteriota</taxon>
        <taxon>Desulfovibrionia</taxon>
        <taxon>Desulfovibrionales</taxon>
        <taxon>Desulfovibrionaceae</taxon>
        <taxon>Humidesulfovibrio</taxon>
    </lineage>
</organism>
<evidence type="ECO:0000313" key="2">
    <source>
        <dbReference type="Proteomes" id="UP000198324"/>
    </source>
</evidence>
<gene>
    <name evidence="1" type="ORF">SAMN04488503_1058</name>
</gene>
<proteinExistence type="predicted"/>
<keyword evidence="2" id="KW-1185">Reference proteome</keyword>
<reference evidence="1 2" key="1">
    <citation type="submission" date="2017-06" db="EMBL/GenBank/DDBJ databases">
        <authorList>
            <person name="Kim H.J."/>
            <person name="Triplett B.A."/>
        </authorList>
    </citation>
    <scope>NUCLEOTIDE SEQUENCE [LARGE SCALE GENOMIC DNA]</scope>
    <source>
        <strain evidence="1 2">DSM 13116</strain>
    </source>
</reference>
<accession>A0A238YWY4</accession>
<dbReference type="GO" id="GO:0009159">
    <property type="term" value="P:deoxyribonucleoside monophosphate catabolic process"/>
    <property type="evidence" value="ECO:0007669"/>
    <property type="project" value="TreeGrafter"/>
</dbReference>
<dbReference type="Proteomes" id="UP000198324">
    <property type="component" value="Unassembled WGS sequence"/>
</dbReference>